<protein>
    <submittedName>
        <fullName evidence="1">Uncharacterized protein</fullName>
    </submittedName>
</protein>
<accession>A0A835YZA6</accession>
<organism evidence="1 2">
    <name type="scientific">Tribonema minus</name>
    <dbReference type="NCBI Taxonomy" id="303371"/>
    <lineage>
        <taxon>Eukaryota</taxon>
        <taxon>Sar</taxon>
        <taxon>Stramenopiles</taxon>
        <taxon>Ochrophyta</taxon>
        <taxon>PX clade</taxon>
        <taxon>Xanthophyceae</taxon>
        <taxon>Tribonematales</taxon>
        <taxon>Tribonemataceae</taxon>
        <taxon>Tribonema</taxon>
    </lineage>
</organism>
<evidence type="ECO:0000313" key="2">
    <source>
        <dbReference type="Proteomes" id="UP000664859"/>
    </source>
</evidence>
<proteinExistence type="predicted"/>
<evidence type="ECO:0000313" key="1">
    <source>
        <dbReference type="EMBL" id="KAG5183539.1"/>
    </source>
</evidence>
<dbReference type="AlphaFoldDB" id="A0A835YZA6"/>
<keyword evidence="2" id="KW-1185">Reference proteome</keyword>
<reference evidence="1" key="1">
    <citation type="submission" date="2021-02" db="EMBL/GenBank/DDBJ databases">
        <title>First Annotated Genome of the Yellow-green Alga Tribonema minus.</title>
        <authorList>
            <person name="Mahan K.M."/>
        </authorList>
    </citation>
    <scope>NUCLEOTIDE SEQUENCE</scope>
    <source>
        <strain evidence="1">UTEX B ZZ1240</strain>
    </source>
</reference>
<sequence>MLRTCAVSCARAGSASRAARGQVRKLSSQEVGLVTPNPTAASKPPAIPVAAPAAAPAAAPVVKRTGSSLRERLASFLVGAGVGLGLGYYHLNSEVEESTAALLTAIDRLQTRLEKAERKK</sequence>
<name>A0A835YZA6_9STRA</name>
<dbReference type="Proteomes" id="UP000664859">
    <property type="component" value="Unassembled WGS sequence"/>
</dbReference>
<dbReference type="EMBL" id="JAFCMP010000201">
    <property type="protein sequence ID" value="KAG5183539.1"/>
    <property type="molecule type" value="Genomic_DNA"/>
</dbReference>
<comment type="caution">
    <text evidence="1">The sequence shown here is derived from an EMBL/GenBank/DDBJ whole genome shotgun (WGS) entry which is preliminary data.</text>
</comment>
<gene>
    <name evidence="1" type="ORF">JKP88DRAFT_220418</name>
</gene>